<keyword evidence="2" id="KW-1003">Cell membrane</keyword>
<feature type="transmembrane region" description="Helical" evidence="6">
    <location>
        <begin position="42"/>
        <end position="59"/>
    </location>
</feature>
<feature type="transmembrane region" description="Helical" evidence="6">
    <location>
        <begin position="255"/>
        <end position="271"/>
    </location>
</feature>
<evidence type="ECO:0000313" key="9">
    <source>
        <dbReference type="Proteomes" id="UP000016023"/>
    </source>
</evidence>
<feature type="transmembrane region" description="Helical" evidence="6">
    <location>
        <begin position="132"/>
        <end position="152"/>
    </location>
</feature>
<keyword evidence="9" id="KW-1185">Reference proteome</keyword>
<dbReference type="STRING" id="883158.HMPREF9140_00491"/>
<feature type="transmembrane region" description="Helical" evidence="6">
    <location>
        <begin position="277"/>
        <end position="294"/>
    </location>
</feature>
<dbReference type="Proteomes" id="UP000016023">
    <property type="component" value="Unassembled WGS sequence"/>
</dbReference>
<evidence type="ECO:0000259" key="7">
    <source>
        <dbReference type="Pfam" id="PF00892"/>
    </source>
</evidence>
<evidence type="ECO:0000256" key="2">
    <source>
        <dbReference type="ARBA" id="ARBA00022475"/>
    </source>
</evidence>
<name>H1Q0Q3_9BACT</name>
<protein>
    <recommendedName>
        <fullName evidence="7">EamA domain-containing protein</fullName>
    </recommendedName>
</protein>
<dbReference type="HOGENOM" id="CLU_033863_4_1_10"/>
<dbReference type="RefSeq" id="WP_006951512.1">
    <property type="nucleotide sequence ID" value="NZ_JH594521.1"/>
</dbReference>
<evidence type="ECO:0000313" key="8">
    <source>
        <dbReference type="EMBL" id="EHO72731.1"/>
    </source>
</evidence>
<evidence type="ECO:0000256" key="6">
    <source>
        <dbReference type="SAM" id="Phobius"/>
    </source>
</evidence>
<organism evidence="8 9">
    <name type="scientific">Prevotella micans F0438</name>
    <dbReference type="NCBI Taxonomy" id="883158"/>
    <lineage>
        <taxon>Bacteria</taxon>
        <taxon>Pseudomonadati</taxon>
        <taxon>Bacteroidota</taxon>
        <taxon>Bacteroidia</taxon>
        <taxon>Bacteroidales</taxon>
        <taxon>Prevotellaceae</taxon>
        <taxon>Prevotella</taxon>
    </lineage>
</organism>
<keyword evidence="4 6" id="KW-1133">Transmembrane helix</keyword>
<proteinExistence type="predicted"/>
<feature type="transmembrane region" description="Helical" evidence="6">
    <location>
        <begin position="12"/>
        <end position="30"/>
    </location>
</feature>
<feature type="transmembrane region" description="Helical" evidence="6">
    <location>
        <begin position="192"/>
        <end position="211"/>
    </location>
</feature>
<dbReference type="PANTHER" id="PTHR32322:SF18">
    <property type="entry name" value="S-ADENOSYLMETHIONINE_S-ADENOSYLHOMOCYSTEINE TRANSPORTER"/>
    <property type="match status" value="1"/>
</dbReference>
<dbReference type="GO" id="GO:0005886">
    <property type="term" value="C:plasma membrane"/>
    <property type="evidence" value="ECO:0007669"/>
    <property type="project" value="UniProtKB-SubCell"/>
</dbReference>
<evidence type="ECO:0000256" key="1">
    <source>
        <dbReference type="ARBA" id="ARBA00004651"/>
    </source>
</evidence>
<dbReference type="InterPro" id="IPR000620">
    <property type="entry name" value="EamA_dom"/>
</dbReference>
<feature type="transmembrane region" description="Helical" evidence="6">
    <location>
        <begin position="223"/>
        <end position="243"/>
    </location>
</feature>
<comment type="subcellular location">
    <subcellularLocation>
        <location evidence="1">Cell membrane</location>
        <topology evidence="1">Multi-pass membrane protein</topology>
    </subcellularLocation>
</comment>
<gene>
    <name evidence="8" type="ORF">HMPREF9140_00491</name>
</gene>
<feature type="transmembrane region" description="Helical" evidence="6">
    <location>
        <begin position="158"/>
        <end position="180"/>
    </location>
</feature>
<dbReference type="InterPro" id="IPR050638">
    <property type="entry name" value="AA-Vitamin_Transporters"/>
</dbReference>
<dbReference type="AlphaFoldDB" id="H1Q0Q3"/>
<dbReference type="EMBL" id="AGWK01000018">
    <property type="protein sequence ID" value="EHO72731.1"/>
    <property type="molecule type" value="Genomic_DNA"/>
</dbReference>
<dbReference type="PANTHER" id="PTHR32322">
    <property type="entry name" value="INNER MEMBRANE TRANSPORTER"/>
    <property type="match status" value="1"/>
</dbReference>
<comment type="caution">
    <text evidence="8">The sequence shown here is derived from an EMBL/GenBank/DDBJ whole genome shotgun (WGS) entry which is preliminary data.</text>
</comment>
<accession>H1Q0Q3</accession>
<sequence>MKTISTNNTAFYHIVAILTVMIWGTTFISTKKLLVVGMQPEEIFFMRFLLAYICIWFISPRKLFAESWKDEVQMALLGFFGGTLFFVAENKAVGFTYVNDVSFIGCTAPLMTVMLALIFFRDSVKMSWKLLIGSIIAMAGVGVVIFNGQFVLHVDLRGYFLALFASFSWAIYSLIMKRVSSRYSAVFITRKVFFYGVLGTLPFFLISPWTFPLSGFLDLKVCGNLLFLGVLASFACFATWSWAIAKLGALKTSNYIYLNPITTVIASAIFLDEPMTLMAYLGSALILIGVYFANKAEGI</sequence>
<dbReference type="eggNOG" id="COG0697">
    <property type="taxonomic scope" value="Bacteria"/>
</dbReference>
<keyword evidence="5 6" id="KW-0472">Membrane</keyword>
<dbReference type="PATRIC" id="fig|883158.3.peg.502"/>
<feature type="domain" description="EamA" evidence="7">
    <location>
        <begin position="12"/>
        <end position="145"/>
    </location>
</feature>
<reference evidence="8 9" key="1">
    <citation type="submission" date="2011-12" db="EMBL/GenBank/DDBJ databases">
        <title>The Genome Sequence of Prevotella micans F0438.</title>
        <authorList>
            <consortium name="The Broad Institute Genome Sequencing Platform"/>
            <person name="Earl A."/>
            <person name="Ward D."/>
            <person name="Feldgarden M."/>
            <person name="Gevers D."/>
            <person name="Izard J."/>
            <person name="Baranova O.V."/>
            <person name="Blanton J.M."/>
            <person name="Wade W.G."/>
            <person name="Dewhirst F.E."/>
            <person name="Young S.K."/>
            <person name="Zeng Q."/>
            <person name="Gargeya S."/>
            <person name="Fitzgerald M."/>
            <person name="Haas B."/>
            <person name="Abouelleil A."/>
            <person name="Alvarado L."/>
            <person name="Arachchi H.M."/>
            <person name="Berlin A."/>
            <person name="Chapman S.B."/>
            <person name="Gearin G."/>
            <person name="Goldberg J."/>
            <person name="Griggs A."/>
            <person name="Gujja S."/>
            <person name="Hansen M."/>
            <person name="Heiman D."/>
            <person name="Howarth C."/>
            <person name="Larimer J."/>
            <person name="Lui A."/>
            <person name="MacDonald P.J.P."/>
            <person name="McCowen C."/>
            <person name="Montmayeur A."/>
            <person name="Murphy C."/>
            <person name="Neiman D."/>
            <person name="Pearson M."/>
            <person name="Priest M."/>
            <person name="Roberts A."/>
            <person name="Saif S."/>
            <person name="Shea T."/>
            <person name="Sisk P."/>
            <person name="Stolte C."/>
            <person name="Sykes S."/>
            <person name="Wortman J."/>
            <person name="Nusbaum C."/>
            <person name="Birren B."/>
        </authorList>
    </citation>
    <scope>NUCLEOTIDE SEQUENCE [LARGE SCALE GENOMIC DNA]</scope>
    <source>
        <strain evidence="8 9">F0438</strain>
    </source>
</reference>
<dbReference type="Pfam" id="PF00892">
    <property type="entry name" value="EamA"/>
    <property type="match status" value="2"/>
</dbReference>
<dbReference type="SUPFAM" id="SSF103481">
    <property type="entry name" value="Multidrug resistance efflux transporter EmrE"/>
    <property type="match status" value="2"/>
</dbReference>
<keyword evidence="3 6" id="KW-0812">Transmembrane</keyword>
<feature type="transmembrane region" description="Helical" evidence="6">
    <location>
        <begin position="101"/>
        <end position="120"/>
    </location>
</feature>
<evidence type="ECO:0000256" key="3">
    <source>
        <dbReference type="ARBA" id="ARBA00022692"/>
    </source>
</evidence>
<evidence type="ECO:0000256" key="5">
    <source>
        <dbReference type="ARBA" id="ARBA00023136"/>
    </source>
</evidence>
<evidence type="ECO:0000256" key="4">
    <source>
        <dbReference type="ARBA" id="ARBA00022989"/>
    </source>
</evidence>
<dbReference type="InterPro" id="IPR037185">
    <property type="entry name" value="EmrE-like"/>
</dbReference>
<feature type="domain" description="EamA" evidence="7">
    <location>
        <begin position="157"/>
        <end position="293"/>
    </location>
</feature>
<feature type="transmembrane region" description="Helical" evidence="6">
    <location>
        <begin position="71"/>
        <end position="89"/>
    </location>
</feature>